<reference evidence="4 5" key="1">
    <citation type="submission" date="2012-09" db="EMBL/GenBank/DDBJ databases">
        <title>Genome Sequence of Bacillus sp. DW5-4.</title>
        <authorList>
            <person name="Lai Q."/>
            <person name="Liu Y."/>
            <person name="Shao Z."/>
        </authorList>
    </citation>
    <scope>NUCLEOTIDE SEQUENCE [LARGE SCALE GENOMIC DNA]</scope>
    <source>
        <strain evidence="4 5">DW5-4</strain>
    </source>
</reference>
<dbReference type="OrthoDB" id="9774824at2"/>
<dbReference type="eggNOG" id="COG1469">
    <property type="taxonomic scope" value="Bacteria"/>
</dbReference>
<evidence type="ECO:0000256" key="1">
    <source>
        <dbReference type="ARBA" id="ARBA00022801"/>
    </source>
</evidence>
<keyword evidence="5" id="KW-1185">Reference proteome</keyword>
<dbReference type="Proteomes" id="UP000028091">
    <property type="component" value="Unassembled WGS sequence"/>
</dbReference>
<dbReference type="UniPathway" id="UPA00848">
    <property type="reaction ID" value="UER00151"/>
</dbReference>
<dbReference type="InterPro" id="IPR003801">
    <property type="entry name" value="GTP_cyclohydrolase_FolE2/MptA"/>
</dbReference>
<evidence type="ECO:0000313" key="4">
    <source>
        <dbReference type="EMBL" id="KEP26863.1"/>
    </source>
</evidence>
<name>A0A081LC87_9BACI</name>
<dbReference type="AlphaFoldDB" id="A0A081LC87"/>
<dbReference type="EC" id="3.5.4.16" evidence="2"/>
<dbReference type="InterPro" id="IPR022838">
    <property type="entry name" value="GTP_cyclohydrolase_FolE2"/>
</dbReference>
<comment type="similarity">
    <text evidence="2">Belongs to the GTP cyclohydrolase IV family.</text>
</comment>
<comment type="function">
    <text evidence="2">Converts GTP to 7,8-dihydroneopterin triphosphate.</text>
</comment>
<feature type="compositionally biased region" description="Basic residues" evidence="3">
    <location>
        <begin position="1"/>
        <end position="10"/>
    </location>
</feature>
<feature type="region of interest" description="Disordered" evidence="3">
    <location>
        <begin position="1"/>
        <end position="21"/>
    </location>
</feature>
<dbReference type="Pfam" id="PF02649">
    <property type="entry name" value="GCHY-1"/>
    <property type="match status" value="1"/>
</dbReference>
<feature type="site" description="May be catalytically important" evidence="2">
    <location>
        <position position="180"/>
    </location>
</feature>
<dbReference type="GO" id="GO:0046654">
    <property type="term" value="P:tetrahydrofolate biosynthetic process"/>
    <property type="evidence" value="ECO:0007669"/>
    <property type="project" value="UniProtKB-UniRule"/>
</dbReference>
<dbReference type="RefSeq" id="WP_034320051.1">
    <property type="nucleotide sequence ID" value="NZ_JBCMYH010000017.1"/>
</dbReference>
<keyword evidence="1 2" id="KW-0378">Hydrolase</keyword>
<sequence length="298" mass="33965">MLSFKPKKERHQLFGSVPPTLGTKPCQKEDMMDIQKTEQDFYFHLEQVGICRVSYPVHIVSKTTPQTQTTSAVFALSTYLPAHQKGIHMSRLTEQLHSFYESGKPLDMNSLRELTAQLAKQMNQPSASVQVSFPWFIEKKSPVSGTSGLMHATVQYDIHFHEKNGWTCHVGCTAQVTTLCPCSKEISEYGAHNQRGSVSIQVELFEQALLPDDMKAVLLHIIESNASASLYPVLKRPDEKKVTEEAYENPRFVEDVARLIAVELYEQQWIRGFQVECRNEESIHQHDAYAKCSYQKKL</sequence>
<accession>A0A081LC87</accession>
<dbReference type="NCBIfam" id="NF010200">
    <property type="entry name" value="PRK13674.1-1"/>
    <property type="match status" value="1"/>
</dbReference>
<evidence type="ECO:0000256" key="3">
    <source>
        <dbReference type="SAM" id="MobiDB-lite"/>
    </source>
</evidence>
<dbReference type="EMBL" id="JOTP01000006">
    <property type="protein sequence ID" value="KEP26863.1"/>
    <property type="molecule type" value="Genomic_DNA"/>
</dbReference>
<evidence type="ECO:0000313" key="5">
    <source>
        <dbReference type="Proteomes" id="UP000028091"/>
    </source>
</evidence>
<protein>
    <recommendedName>
        <fullName evidence="2">GTP cyclohydrolase FolE2</fullName>
        <ecNumber evidence="2">3.5.4.16</ecNumber>
    </recommendedName>
</protein>
<gene>
    <name evidence="2" type="primary">folE2</name>
    <name evidence="4" type="ORF">BA70_16715</name>
</gene>
<dbReference type="PANTHER" id="PTHR36445">
    <property type="entry name" value="GTP CYCLOHYDROLASE MPTA"/>
    <property type="match status" value="1"/>
</dbReference>
<dbReference type="PANTHER" id="PTHR36445:SF1">
    <property type="entry name" value="GTP CYCLOHYDROLASE MPTA"/>
    <property type="match status" value="1"/>
</dbReference>
<dbReference type="Gene3D" id="3.10.270.10">
    <property type="entry name" value="Urate Oxidase"/>
    <property type="match status" value="1"/>
</dbReference>
<evidence type="ECO:0000256" key="2">
    <source>
        <dbReference type="HAMAP-Rule" id="MF_01527"/>
    </source>
</evidence>
<comment type="caution">
    <text evidence="4">The sequence shown here is derived from an EMBL/GenBank/DDBJ whole genome shotgun (WGS) entry which is preliminary data.</text>
</comment>
<dbReference type="GO" id="GO:0003934">
    <property type="term" value="F:GTP cyclohydrolase I activity"/>
    <property type="evidence" value="ECO:0007669"/>
    <property type="project" value="UniProtKB-UniRule"/>
</dbReference>
<comment type="catalytic activity">
    <reaction evidence="2">
        <text>GTP + H2O = 7,8-dihydroneopterin 3'-triphosphate + formate + H(+)</text>
        <dbReference type="Rhea" id="RHEA:17473"/>
        <dbReference type="ChEBI" id="CHEBI:15377"/>
        <dbReference type="ChEBI" id="CHEBI:15378"/>
        <dbReference type="ChEBI" id="CHEBI:15740"/>
        <dbReference type="ChEBI" id="CHEBI:37565"/>
        <dbReference type="ChEBI" id="CHEBI:58462"/>
        <dbReference type="EC" id="3.5.4.16"/>
    </reaction>
</comment>
<dbReference type="HAMAP" id="MF_01527_B">
    <property type="entry name" value="GTP_cyclohydrol_B"/>
    <property type="match status" value="1"/>
</dbReference>
<comment type="pathway">
    <text evidence="2">Cofactor biosynthesis; 7,8-dihydroneopterin triphosphate biosynthesis; 7,8-dihydroneopterin triphosphate from GTP: step 1/1.</text>
</comment>
<organism evidence="4 5">
    <name type="scientific">Bacillus zhangzhouensis</name>
    <dbReference type="NCBI Taxonomy" id="1178540"/>
    <lineage>
        <taxon>Bacteria</taxon>
        <taxon>Bacillati</taxon>
        <taxon>Bacillota</taxon>
        <taxon>Bacilli</taxon>
        <taxon>Bacillales</taxon>
        <taxon>Bacillaceae</taxon>
        <taxon>Bacillus</taxon>
    </lineage>
</organism>
<proteinExistence type="inferred from homology"/>